<comment type="caution">
    <text evidence="3">The sequence shown here is derived from an EMBL/GenBank/DDBJ whole genome shotgun (WGS) entry which is preliminary data.</text>
</comment>
<keyword evidence="2" id="KW-1133">Transmembrane helix</keyword>
<dbReference type="AlphaFoldDB" id="A0A8J2P5F7"/>
<gene>
    <name evidence="3" type="ORF">AFUS01_LOCUS21029</name>
</gene>
<proteinExistence type="predicted"/>
<evidence type="ECO:0000256" key="2">
    <source>
        <dbReference type="SAM" id="Phobius"/>
    </source>
</evidence>
<evidence type="ECO:0000256" key="1">
    <source>
        <dbReference type="SAM" id="MobiDB-lite"/>
    </source>
</evidence>
<evidence type="ECO:0000313" key="4">
    <source>
        <dbReference type="Proteomes" id="UP000708208"/>
    </source>
</evidence>
<organism evidence="3 4">
    <name type="scientific">Allacma fusca</name>
    <dbReference type="NCBI Taxonomy" id="39272"/>
    <lineage>
        <taxon>Eukaryota</taxon>
        <taxon>Metazoa</taxon>
        <taxon>Ecdysozoa</taxon>
        <taxon>Arthropoda</taxon>
        <taxon>Hexapoda</taxon>
        <taxon>Collembola</taxon>
        <taxon>Symphypleona</taxon>
        <taxon>Sminthuridae</taxon>
        <taxon>Allacma</taxon>
    </lineage>
</organism>
<keyword evidence="2" id="KW-0472">Membrane</keyword>
<protein>
    <submittedName>
        <fullName evidence="3">Uncharacterized protein</fullName>
    </submittedName>
</protein>
<feature type="transmembrane region" description="Helical" evidence="2">
    <location>
        <begin position="23"/>
        <end position="43"/>
    </location>
</feature>
<evidence type="ECO:0000313" key="3">
    <source>
        <dbReference type="EMBL" id="CAG7732515.1"/>
    </source>
</evidence>
<keyword evidence="4" id="KW-1185">Reference proteome</keyword>
<reference evidence="3" key="1">
    <citation type="submission" date="2021-06" db="EMBL/GenBank/DDBJ databases">
        <authorList>
            <person name="Hodson N. C."/>
            <person name="Mongue J. A."/>
            <person name="Jaron S. K."/>
        </authorList>
    </citation>
    <scope>NUCLEOTIDE SEQUENCE</scope>
</reference>
<dbReference type="Proteomes" id="UP000708208">
    <property type="component" value="Unassembled WGS sequence"/>
</dbReference>
<accession>A0A8J2P5F7</accession>
<feature type="region of interest" description="Disordered" evidence="1">
    <location>
        <begin position="52"/>
        <end position="82"/>
    </location>
</feature>
<sequence>MRLIQNMISGLKPKTKFTDNPKYFLILVTICISFGLLYNNYYINIFRSTSTSKSKPFNNSEPFQKSFPSTKSPFQPATERNPSTHLDEWEEELHPELLLEQIFLTVDNISKGASHGSDSNYSVNTPSCKIPTILIFDQSFKREVNEDPKCSQFRQIATLNDKEQILELQGSFAGENCSVTEITKSENDAE</sequence>
<dbReference type="EMBL" id="CAJVCH010233058">
    <property type="protein sequence ID" value="CAG7732515.1"/>
    <property type="molecule type" value="Genomic_DNA"/>
</dbReference>
<keyword evidence="2" id="KW-0812">Transmembrane</keyword>
<feature type="non-terminal residue" evidence="3">
    <location>
        <position position="1"/>
    </location>
</feature>
<name>A0A8J2P5F7_9HEXA</name>